<evidence type="ECO:0000313" key="3">
    <source>
        <dbReference type="Proteomes" id="UP000294692"/>
    </source>
</evidence>
<keyword evidence="3" id="KW-1185">Reference proteome</keyword>
<dbReference type="PANTHER" id="PTHR34703">
    <property type="entry name" value="ANTIPORTER SUBUNIT MNHG2-RELATED"/>
    <property type="match status" value="1"/>
</dbReference>
<sequence>MNELELPLWISIPAAILLVSSGIFALLGSFGLLRFSNFYPRMHAPTLGNTLGVTCVLFCSILLSSFLEQRPVVYSLIITLFLIITSPVTAVLLMKAALRRDARKAIENATPSEDMGKS</sequence>
<organism evidence="2 3">
    <name type="scientific">Paracandidimonas soli</name>
    <dbReference type="NCBI Taxonomy" id="1917182"/>
    <lineage>
        <taxon>Bacteria</taxon>
        <taxon>Pseudomonadati</taxon>
        <taxon>Pseudomonadota</taxon>
        <taxon>Betaproteobacteria</taxon>
        <taxon>Burkholderiales</taxon>
        <taxon>Alcaligenaceae</taxon>
        <taxon>Paracandidimonas</taxon>
    </lineage>
</organism>
<dbReference type="RefSeq" id="WP_132477844.1">
    <property type="nucleotide sequence ID" value="NZ_JBEBWM010000069.1"/>
</dbReference>
<evidence type="ECO:0000313" key="2">
    <source>
        <dbReference type="EMBL" id="TCU94551.1"/>
    </source>
</evidence>
<feature type="transmembrane region" description="Helical" evidence="1">
    <location>
        <begin position="47"/>
        <end position="67"/>
    </location>
</feature>
<reference evidence="2 3" key="1">
    <citation type="submission" date="2019-03" db="EMBL/GenBank/DDBJ databases">
        <title>Genomic Encyclopedia of Type Strains, Phase IV (KMG-IV): sequencing the most valuable type-strain genomes for metagenomic binning, comparative biology and taxonomic classification.</title>
        <authorList>
            <person name="Goeker M."/>
        </authorList>
    </citation>
    <scope>NUCLEOTIDE SEQUENCE [LARGE SCALE GENOMIC DNA]</scope>
    <source>
        <strain evidence="2 3">DSM 100048</strain>
    </source>
</reference>
<evidence type="ECO:0000256" key="1">
    <source>
        <dbReference type="SAM" id="Phobius"/>
    </source>
</evidence>
<dbReference type="AlphaFoldDB" id="A0A4R3UUB3"/>
<gene>
    <name evidence="2" type="ORF">EV686_109106</name>
</gene>
<proteinExistence type="predicted"/>
<dbReference type="Pfam" id="PF03334">
    <property type="entry name" value="PhaG_MnhG_YufB"/>
    <property type="match status" value="1"/>
</dbReference>
<protein>
    <submittedName>
        <fullName evidence="2">Multisubunit potassium/proton antiporter PhaG subunit</fullName>
    </submittedName>
</protein>
<keyword evidence="1" id="KW-0812">Transmembrane</keyword>
<dbReference type="InterPro" id="IPR005133">
    <property type="entry name" value="PhaG_MnhG_YufB"/>
</dbReference>
<dbReference type="Proteomes" id="UP000294692">
    <property type="component" value="Unassembled WGS sequence"/>
</dbReference>
<comment type="caution">
    <text evidence="2">The sequence shown here is derived from an EMBL/GenBank/DDBJ whole genome shotgun (WGS) entry which is preliminary data.</text>
</comment>
<feature type="transmembrane region" description="Helical" evidence="1">
    <location>
        <begin position="73"/>
        <end position="94"/>
    </location>
</feature>
<keyword evidence="1" id="KW-1133">Transmembrane helix</keyword>
<keyword evidence="1" id="KW-0472">Membrane</keyword>
<name>A0A4R3UUB3_9BURK</name>
<dbReference type="PANTHER" id="PTHR34703:SF1">
    <property type="entry name" value="ANTIPORTER SUBUNIT MNHG2-RELATED"/>
    <property type="match status" value="1"/>
</dbReference>
<dbReference type="GO" id="GO:0015385">
    <property type="term" value="F:sodium:proton antiporter activity"/>
    <property type="evidence" value="ECO:0007669"/>
    <property type="project" value="TreeGrafter"/>
</dbReference>
<dbReference type="EMBL" id="SMBX01000009">
    <property type="protein sequence ID" value="TCU94551.1"/>
    <property type="molecule type" value="Genomic_DNA"/>
</dbReference>
<dbReference type="NCBIfam" id="TIGR01300">
    <property type="entry name" value="CPA3_mnhG_phaG"/>
    <property type="match status" value="1"/>
</dbReference>
<dbReference type="OrthoDB" id="9813804at2"/>
<accession>A0A4R3UUB3</accession>
<feature type="transmembrane region" description="Helical" evidence="1">
    <location>
        <begin position="6"/>
        <end position="35"/>
    </location>
</feature>